<dbReference type="Proteomes" id="UP000006671">
    <property type="component" value="Unassembled WGS sequence"/>
</dbReference>
<sequence>MFGFPSSSNHQANNNNNSRLNINTSPNNPFSLSSLAVDISSSSFIQSPTQGSHHSGGTPDWLSSSIPMTSPSESHHLMDNSQQLFQKHDDDEEPQWLSNSNDQHEDDSVFSPNGLRDEEHQHQTNTVHNSKHQQHSIKTPNHTHDSHHPFDIYEIYSDEYDEGVLLSENHFFRQILHPIGMFVL</sequence>
<feature type="region of interest" description="Disordered" evidence="1">
    <location>
        <begin position="1"/>
        <end position="25"/>
    </location>
</feature>
<dbReference type="KEGG" id="ngr:NAEGRDRAFT_69305"/>
<feature type="compositionally biased region" description="Polar residues" evidence="1">
    <location>
        <begin position="46"/>
        <end position="55"/>
    </location>
</feature>
<name>D2VK85_NAEGR</name>
<feature type="region of interest" description="Disordered" evidence="1">
    <location>
        <begin position="45"/>
        <end position="146"/>
    </location>
</feature>
<dbReference type="EMBL" id="GG738877">
    <property type="protein sequence ID" value="EFC42904.1"/>
    <property type="molecule type" value="Genomic_DNA"/>
</dbReference>
<protein>
    <submittedName>
        <fullName evidence="2">Predicted protein</fullName>
    </submittedName>
</protein>
<gene>
    <name evidence="2" type="ORF">NAEGRDRAFT_69305</name>
</gene>
<dbReference type="GeneID" id="8862895"/>
<accession>D2VK85</accession>
<evidence type="ECO:0000256" key="1">
    <source>
        <dbReference type="SAM" id="MobiDB-lite"/>
    </source>
</evidence>
<dbReference type="RefSeq" id="XP_002675648.1">
    <property type="nucleotide sequence ID" value="XM_002675602.1"/>
</dbReference>
<proteinExistence type="predicted"/>
<evidence type="ECO:0000313" key="2">
    <source>
        <dbReference type="EMBL" id="EFC42904.1"/>
    </source>
</evidence>
<dbReference type="VEuPathDB" id="AmoebaDB:NAEGRDRAFT_69305"/>
<reference evidence="2 3" key="1">
    <citation type="journal article" date="2010" name="Cell">
        <title>The genome of Naegleria gruberi illuminates early eukaryotic versatility.</title>
        <authorList>
            <person name="Fritz-Laylin L.K."/>
            <person name="Prochnik S.E."/>
            <person name="Ginger M.L."/>
            <person name="Dacks J.B."/>
            <person name="Carpenter M.L."/>
            <person name="Field M.C."/>
            <person name="Kuo A."/>
            <person name="Paredez A."/>
            <person name="Chapman J."/>
            <person name="Pham J."/>
            <person name="Shu S."/>
            <person name="Neupane R."/>
            <person name="Cipriano M."/>
            <person name="Mancuso J."/>
            <person name="Tu H."/>
            <person name="Salamov A."/>
            <person name="Lindquist E."/>
            <person name="Shapiro H."/>
            <person name="Lucas S."/>
            <person name="Grigoriev I.V."/>
            <person name="Cande W.Z."/>
            <person name="Fulton C."/>
            <person name="Rokhsar D.S."/>
            <person name="Dawson S.C."/>
        </authorList>
    </citation>
    <scope>NUCLEOTIDE SEQUENCE [LARGE SCALE GENOMIC DNA]</scope>
    <source>
        <strain evidence="2 3">NEG-M</strain>
    </source>
</reference>
<dbReference type="AlphaFoldDB" id="D2VK85"/>
<evidence type="ECO:0000313" key="3">
    <source>
        <dbReference type="Proteomes" id="UP000006671"/>
    </source>
</evidence>
<keyword evidence="3" id="KW-1185">Reference proteome</keyword>
<organism evidence="3">
    <name type="scientific">Naegleria gruberi</name>
    <name type="common">Amoeba</name>
    <dbReference type="NCBI Taxonomy" id="5762"/>
    <lineage>
        <taxon>Eukaryota</taxon>
        <taxon>Discoba</taxon>
        <taxon>Heterolobosea</taxon>
        <taxon>Tetramitia</taxon>
        <taxon>Eutetramitia</taxon>
        <taxon>Vahlkampfiidae</taxon>
        <taxon>Naegleria</taxon>
    </lineage>
</organism>
<feature type="compositionally biased region" description="Low complexity" evidence="1">
    <location>
        <begin position="63"/>
        <end position="72"/>
    </location>
</feature>
<dbReference type="InParanoid" id="D2VK85"/>